<evidence type="ECO:0000313" key="10">
    <source>
        <dbReference type="Proteomes" id="UP000510647"/>
    </source>
</evidence>
<dbReference type="InterPro" id="IPR007235">
    <property type="entry name" value="Glyco_trans_28_C"/>
</dbReference>
<dbReference type="InterPro" id="IPR052474">
    <property type="entry name" value="UDP-GlcNAc_transferase"/>
</dbReference>
<comment type="function">
    <text evidence="4 7">Involved in protein N-glycosylation. Essential for the second step of the dolichol-linked oligosaccharide pathway.</text>
</comment>
<evidence type="ECO:0000256" key="7">
    <source>
        <dbReference type="RuleBase" id="RU362128"/>
    </source>
</evidence>
<accession>A0A7H9HXJ0</accession>
<evidence type="ECO:0000256" key="1">
    <source>
        <dbReference type="ARBA" id="ARBA00011198"/>
    </source>
</evidence>
<dbReference type="Gene3D" id="3.40.50.2000">
    <property type="entry name" value="Glycogen Phosphorylase B"/>
    <property type="match status" value="1"/>
</dbReference>
<keyword evidence="10" id="KW-1185">Reference proteome</keyword>
<proteinExistence type="inferred from homology"/>
<protein>
    <recommendedName>
        <fullName evidence="3 7">UDP-N-acetylglucosamine transferase subunit ALG13</fullName>
        <ecNumber evidence="2 7">2.4.1.141</ecNumber>
    </recommendedName>
    <alternativeName>
        <fullName evidence="5 7">Asparagine-linked glycosylation protein 13</fullName>
    </alternativeName>
</protein>
<name>A0A7H9HXJ0_9SACH</name>
<dbReference type="EMBL" id="CP059271">
    <property type="protein sequence ID" value="QLQ81225.1"/>
    <property type="molecule type" value="Genomic_DNA"/>
</dbReference>
<dbReference type="OrthoDB" id="20273at2759"/>
<gene>
    <name evidence="7" type="primary">ALG13</name>
    <name evidence="9" type="ORF">HG537_0E05810</name>
</gene>
<comment type="similarity">
    <text evidence="7">Belongs to the glycosyltransferase 28 family.</text>
</comment>
<keyword evidence="7" id="KW-0808">Transferase</keyword>
<sequence length="203" mass="22511">MMVVMASKTVLVTCGATVAFPRLVDVVLRKKLLERLSDAGFRRLIVQYGKGYETEFEKRLDAMGCVPTQCSLDDSVLGTTATGSCCRSFVPKGLEIVGFEYSSKVQDIVRIADLVISHAGTGSILDALRAGRPLIVCVNDELMDNHQQQIADRFEEKGYVWACKPRESEIAECLSRSQSETLVQFPQAYSAQFENDLSRLAFK</sequence>
<dbReference type="AlphaFoldDB" id="A0A7H9HXJ0"/>
<dbReference type="Proteomes" id="UP000510647">
    <property type="component" value="Chromosome 5"/>
</dbReference>
<evidence type="ECO:0000313" key="9">
    <source>
        <dbReference type="EMBL" id="QLQ81225.1"/>
    </source>
</evidence>
<evidence type="ECO:0000256" key="6">
    <source>
        <dbReference type="ARBA" id="ARBA00048184"/>
    </source>
</evidence>
<evidence type="ECO:0000259" key="8">
    <source>
        <dbReference type="Pfam" id="PF04101"/>
    </source>
</evidence>
<comment type="subcellular location">
    <subcellularLocation>
        <location evidence="7">Endoplasmic reticulum</location>
    </subcellularLocation>
</comment>
<comment type="catalytic activity">
    <reaction evidence="6">
        <text>an N-acetyl-alpha-D-glucosaminyl-diphospho-di-trans,poly-cis-dolichol + UDP-N-acetyl-alpha-D-glucosamine = an N,N'-diacetylchitobiosyl-diphospho-di-trans,poly-cis-dolichol + UDP + H(+)</text>
        <dbReference type="Rhea" id="RHEA:23380"/>
        <dbReference type="Rhea" id="RHEA-COMP:19507"/>
        <dbReference type="Rhea" id="RHEA-COMP:19510"/>
        <dbReference type="ChEBI" id="CHEBI:15378"/>
        <dbReference type="ChEBI" id="CHEBI:57269"/>
        <dbReference type="ChEBI" id="CHEBI:57705"/>
        <dbReference type="ChEBI" id="CHEBI:58223"/>
        <dbReference type="ChEBI" id="CHEBI:58427"/>
        <dbReference type="EC" id="2.4.1.141"/>
    </reaction>
</comment>
<dbReference type="EC" id="2.4.1.141" evidence="2 7"/>
<dbReference type="Pfam" id="PF04101">
    <property type="entry name" value="Glyco_tran_28_C"/>
    <property type="match status" value="1"/>
</dbReference>
<organism evidence="9 10">
    <name type="scientific">Torulaspora globosa</name>
    <dbReference type="NCBI Taxonomy" id="48254"/>
    <lineage>
        <taxon>Eukaryota</taxon>
        <taxon>Fungi</taxon>
        <taxon>Dikarya</taxon>
        <taxon>Ascomycota</taxon>
        <taxon>Saccharomycotina</taxon>
        <taxon>Saccharomycetes</taxon>
        <taxon>Saccharomycetales</taxon>
        <taxon>Saccharomycetaceae</taxon>
        <taxon>Torulaspora</taxon>
    </lineage>
</organism>
<dbReference type="PANTHER" id="PTHR47043:SF1">
    <property type="entry name" value="UDP-N-ACETYLGLUCOSAMINE TRANSFERASE SUBUNIT ALG13"/>
    <property type="match status" value="1"/>
</dbReference>
<dbReference type="GO" id="GO:0004577">
    <property type="term" value="F:N-acetylglucosaminyldiphosphodolichol N-acetylglucosaminyltransferase activity"/>
    <property type="evidence" value="ECO:0007669"/>
    <property type="project" value="UniProtKB-EC"/>
</dbReference>
<evidence type="ECO:0000256" key="3">
    <source>
        <dbReference type="ARBA" id="ARBA00017468"/>
    </source>
</evidence>
<dbReference type="SUPFAM" id="SSF53756">
    <property type="entry name" value="UDP-Glycosyltransferase/glycogen phosphorylase"/>
    <property type="match status" value="1"/>
</dbReference>
<dbReference type="GO" id="GO:0043541">
    <property type="term" value="C:UDP-N-acetylglucosamine transferase complex"/>
    <property type="evidence" value="ECO:0007669"/>
    <property type="project" value="TreeGrafter"/>
</dbReference>
<evidence type="ECO:0000256" key="4">
    <source>
        <dbReference type="ARBA" id="ARBA00024804"/>
    </source>
</evidence>
<reference evidence="9 10" key="1">
    <citation type="submission" date="2020-06" db="EMBL/GenBank/DDBJ databases">
        <title>The yeast mating-type switching endonuclease HO is a domesticated member of an unorthodox homing genetic element family.</title>
        <authorList>
            <person name="Coughlan A.Y."/>
            <person name="Lombardi L."/>
            <person name="Braun-Galleani S."/>
            <person name="Martos A.R."/>
            <person name="Galeote V."/>
            <person name="Bigey F."/>
            <person name="Dequin S."/>
            <person name="Byrne K.P."/>
            <person name="Wolfe K.H."/>
        </authorList>
    </citation>
    <scope>NUCLEOTIDE SEQUENCE [LARGE SCALE GENOMIC DNA]</scope>
    <source>
        <strain evidence="9 10">CBS2947</strain>
    </source>
</reference>
<dbReference type="GO" id="GO:0006488">
    <property type="term" value="P:dolichol-linked oligosaccharide biosynthetic process"/>
    <property type="evidence" value="ECO:0007669"/>
    <property type="project" value="TreeGrafter"/>
</dbReference>
<evidence type="ECO:0000256" key="5">
    <source>
        <dbReference type="ARBA" id="ARBA00032061"/>
    </source>
</evidence>
<evidence type="ECO:0000256" key="2">
    <source>
        <dbReference type="ARBA" id="ARBA00012614"/>
    </source>
</evidence>
<keyword evidence="7" id="KW-0328">Glycosyltransferase</keyword>
<keyword evidence="7" id="KW-0256">Endoplasmic reticulum</keyword>
<dbReference type="PANTHER" id="PTHR47043">
    <property type="entry name" value="UDP-N-ACETYLGLUCOSAMINE TRANSFERASE SUBUNIT ALG13"/>
    <property type="match status" value="1"/>
</dbReference>
<feature type="domain" description="Glycosyl transferase family 28 C-terminal" evidence="8">
    <location>
        <begin position="9"/>
        <end position="190"/>
    </location>
</feature>
<comment type="subunit">
    <text evidence="1 7">Heterodimer with ALG14 to form a functional enzyme.</text>
</comment>